<gene>
    <name evidence="3" type="primary">exo5</name>
</gene>
<protein>
    <submittedName>
        <fullName evidence="3">Exonuclease V isoform X1</fullName>
    </submittedName>
</protein>
<reference evidence="3" key="1">
    <citation type="submission" date="2025-08" db="UniProtKB">
        <authorList>
            <consortium name="RefSeq"/>
        </authorList>
    </citation>
    <scope>IDENTIFICATION</scope>
</reference>
<proteinExistence type="inferred from homology"/>
<keyword evidence="3" id="KW-0378">Hydrolase</keyword>
<dbReference type="Proteomes" id="UP000515152">
    <property type="component" value="Chromosome 9"/>
</dbReference>
<dbReference type="Pfam" id="PF09810">
    <property type="entry name" value="Exo5"/>
    <property type="match status" value="2"/>
</dbReference>
<dbReference type="AlphaFoldDB" id="A0A6P8G3E7"/>
<dbReference type="GO" id="GO:0005634">
    <property type="term" value="C:nucleus"/>
    <property type="evidence" value="ECO:0007669"/>
    <property type="project" value="TreeGrafter"/>
</dbReference>
<dbReference type="PANTHER" id="PTHR14464:SF4">
    <property type="entry name" value="EXONUCLEASE V"/>
    <property type="match status" value="1"/>
</dbReference>
<keyword evidence="2" id="KW-1185">Reference proteome</keyword>
<evidence type="ECO:0000256" key="1">
    <source>
        <dbReference type="ARBA" id="ARBA00009797"/>
    </source>
</evidence>
<keyword evidence="3" id="KW-0540">Nuclease</keyword>
<accession>A0A6P8G3E7</accession>
<dbReference type="OrthoDB" id="354769at2759"/>
<dbReference type="InterPro" id="IPR011604">
    <property type="entry name" value="PDDEXK-like_dom_sf"/>
</dbReference>
<dbReference type="KEGG" id="char:105898187"/>
<evidence type="ECO:0000313" key="3">
    <source>
        <dbReference type="RefSeq" id="XP_031430017.1"/>
    </source>
</evidence>
<evidence type="ECO:0000313" key="2">
    <source>
        <dbReference type="Proteomes" id="UP000515152"/>
    </source>
</evidence>
<organism evidence="2 3">
    <name type="scientific">Clupea harengus</name>
    <name type="common">Atlantic herring</name>
    <dbReference type="NCBI Taxonomy" id="7950"/>
    <lineage>
        <taxon>Eukaryota</taxon>
        <taxon>Metazoa</taxon>
        <taxon>Chordata</taxon>
        <taxon>Craniata</taxon>
        <taxon>Vertebrata</taxon>
        <taxon>Euteleostomi</taxon>
        <taxon>Actinopterygii</taxon>
        <taxon>Neopterygii</taxon>
        <taxon>Teleostei</taxon>
        <taxon>Clupei</taxon>
        <taxon>Clupeiformes</taxon>
        <taxon>Clupeoidei</taxon>
        <taxon>Clupeidae</taxon>
        <taxon>Clupea</taxon>
    </lineage>
</organism>
<dbReference type="InterPro" id="IPR019190">
    <property type="entry name" value="EXOV"/>
</dbReference>
<comment type="similarity">
    <text evidence="1">Belongs to the EXO5 family.</text>
</comment>
<dbReference type="CTD" id="64789"/>
<dbReference type="GO" id="GO:0036297">
    <property type="term" value="P:interstrand cross-link repair"/>
    <property type="evidence" value="ECO:0007669"/>
    <property type="project" value="TreeGrafter"/>
</dbReference>
<dbReference type="GeneID" id="105898187"/>
<dbReference type="PANTHER" id="PTHR14464">
    <property type="entry name" value="EXONUCLEASE V"/>
    <property type="match status" value="1"/>
</dbReference>
<sequence>MSSVMEGKAEALDNISDAELLGIDLENAYPVMKIEHCGQTPIKNHGKEGYYVDNTLHESDPVGDVRSLKRKHQAEQRFSPMDRFRRRHLSVTLLCEQSWCEMKVVFGLLRPLVKQKEMKKPEVKVGATIHLTRQLEIHDVVPIQVQSREDLEAIKLLNVMHMMSLLNEGQCVREFPVFGVLEGVFLMGVIDELSYNKGRELVLSELKTRKEMSLPGKAQVKGHHLQVGLYKLLFDGMVNGAVKRNDIIRHLKLQPKQVLGTGVLNHAGSMGVEEGSFGSLVDVVLKSLTSAKVSGIQHLSLEYIHQDSGVTIDTIHVECEEAVLRGELQDYFAYWTGQRGPRGVDIEDAWKCKLCPFEKSCQGGKDKTEACINVDPGKKPK</sequence>
<keyword evidence="3" id="KW-0269">Exonuclease</keyword>
<dbReference type="GO" id="GO:0045145">
    <property type="term" value="F:single-stranded DNA 5'-3' DNA exonuclease activity"/>
    <property type="evidence" value="ECO:0007669"/>
    <property type="project" value="InterPro"/>
</dbReference>
<dbReference type="Gene3D" id="3.90.320.10">
    <property type="match status" value="1"/>
</dbReference>
<dbReference type="RefSeq" id="XP_031430017.1">
    <property type="nucleotide sequence ID" value="XM_031574157.2"/>
</dbReference>
<name>A0A6P8G3E7_CLUHA</name>